<evidence type="ECO:0000256" key="9">
    <source>
        <dbReference type="ARBA" id="ARBA00022840"/>
    </source>
</evidence>
<evidence type="ECO:0000256" key="10">
    <source>
        <dbReference type="ARBA" id="ARBA00023012"/>
    </source>
</evidence>
<dbReference type="InterPro" id="IPR036890">
    <property type="entry name" value="HATPase_C_sf"/>
</dbReference>
<dbReference type="RefSeq" id="WP_091539631.1">
    <property type="nucleotide sequence ID" value="NZ_FONY01000003.1"/>
</dbReference>
<feature type="transmembrane region" description="Helical" evidence="12">
    <location>
        <begin position="79"/>
        <end position="95"/>
    </location>
</feature>
<dbReference type="GO" id="GO:0005524">
    <property type="term" value="F:ATP binding"/>
    <property type="evidence" value="ECO:0007669"/>
    <property type="project" value="UniProtKB-KW"/>
</dbReference>
<evidence type="ECO:0000256" key="11">
    <source>
        <dbReference type="ARBA" id="ARBA00023136"/>
    </source>
</evidence>
<dbReference type="InterPro" id="IPR050736">
    <property type="entry name" value="Sensor_HK_Regulatory"/>
</dbReference>
<organism evidence="14 15">
    <name type="scientific">Thermoflexibacter ruber</name>
    <dbReference type="NCBI Taxonomy" id="1003"/>
    <lineage>
        <taxon>Bacteria</taxon>
        <taxon>Pseudomonadati</taxon>
        <taxon>Bacteroidota</taxon>
        <taxon>Cytophagia</taxon>
        <taxon>Cytophagales</taxon>
        <taxon>Thermoflexibacteraceae</taxon>
        <taxon>Thermoflexibacter</taxon>
    </lineage>
</organism>
<keyword evidence="12" id="KW-0812">Transmembrane</keyword>
<evidence type="ECO:0000259" key="13">
    <source>
        <dbReference type="PROSITE" id="PS50109"/>
    </source>
</evidence>
<dbReference type="GO" id="GO:0005886">
    <property type="term" value="C:plasma membrane"/>
    <property type="evidence" value="ECO:0007669"/>
    <property type="project" value="UniProtKB-SubCell"/>
</dbReference>
<keyword evidence="15" id="KW-1185">Reference proteome</keyword>
<evidence type="ECO:0000256" key="8">
    <source>
        <dbReference type="ARBA" id="ARBA00022777"/>
    </source>
</evidence>
<feature type="domain" description="Histidine kinase" evidence="13">
    <location>
        <begin position="223"/>
        <end position="439"/>
    </location>
</feature>
<feature type="transmembrane region" description="Helical" evidence="12">
    <location>
        <begin position="124"/>
        <end position="140"/>
    </location>
</feature>
<dbReference type="SMART" id="SM00387">
    <property type="entry name" value="HATPase_c"/>
    <property type="match status" value="1"/>
</dbReference>
<evidence type="ECO:0000256" key="7">
    <source>
        <dbReference type="ARBA" id="ARBA00022741"/>
    </source>
</evidence>
<dbReference type="EC" id="2.7.13.3" evidence="3"/>
<dbReference type="AlphaFoldDB" id="A0A1I2BSZ0"/>
<dbReference type="InterPro" id="IPR005467">
    <property type="entry name" value="His_kinase_dom"/>
</dbReference>
<dbReference type="PRINTS" id="PR00344">
    <property type="entry name" value="BCTRLSENSOR"/>
</dbReference>
<dbReference type="PROSITE" id="PS50109">
    <property type="entry name" value="HIS_KIN"/>
    <property type="match status" value="1"/>
</dbReference>
<reference evidence="14 15" key="1">
    <citation type="submission" date="2016-10" db="EMBL/GenBank/DDBJ databases">
        <authorList>
            <person name="de Groot N.N."/>
        </authorList>
    </citation>
    <scope>NUCLEOTIDE SEQUENCE [LARGE SCALE GENOMIC DNA]</scope>
    <source>
        <strain>GEY</strain>
        <strain evidence="15">DSM 9560</strain>
    </source>
</reference>
<protein>
    <recommendedName>
        <fullName evidence="3">histidine kinase</fullName>
        <ecNumber evidence="3">2.7.13.3</ecNumber>
    </recommendedName>
</protein>
<dbReference type="SMART" id="SM00388">
    <property type="entry name" value="HisKA"/>
    <property type="match status" value="1"/>
</dbReference>
<comment type="catalytic activity">
    <reaction evidence="1">
        <text>ATP + protein L-histidine = ADP + protein N-phospho-L-histidine.</text>
        <dbReference type="EC" id="2.7.13.3"/>
    </reaction>
</comment>
<feature type="transmembrane region" description="Helical" evidence="12">
    <location>
        <begin position="160"/>
        <end position="178"/>
    </location>
</feature>
<dbReference type="InterPro" id="IPR003594">
    <property type="entry name" value="HATPase_dom"/>
</dbReference>
<accession>A0A1I2BSZ0</accession>
<keyword evidence="8 14" id="KW-0418">Kinase</keyword>
<name>A0A1I2BSZ0_9BACT</name>
<evidence type="ECO:0000256" key="6">
    <source>
        <dbReference type="ARBA" id="ARBA00022679"/>
    </source>
</evidence>
<dbReference type="InterPro" id="IPR036097">
    <property type="entry name" value="HisK_dim/P_sf"/>
</dbReference>
<dbReference type="Proteomes" id="UP000199513">
    <property type="component" value="Unassembled WGS sequence"/>
</dbReference>
<evidence type="ECO:0000313" key="15">
    <source>
        <dbReference type="Proteomes" id="UP000199513"/>
    </source>
</evidence>
<dbReference type="PANTHER" id="PTHR43711">
    <property type="entry name" value="TWO-COMPONENT HISTIDINE KINASE"/>
    <property type="match status" value="1"/>
</dbReference>
<evidence type="ECO:0000256" key="4">
    <source>
        <dbReference type="ARBA" id="ARBA00022475"/>
    </source>
</evidence>
<dbReference type="PANTHER" id="PTHR43711:SF31">
    <property type="entry name" value="HISTIDINE KINASE"/>
    <property type="match status" value="1"/>
</dbReference>
<dbReference type="Gene3D" id="3.30.565.10">
    <property type="entry name" value="Histidine kinase-like ATPase, C-terminal domain"/>
    <property type="match status" value="1"/>
</dbReference>
<dbReference type="InterPro" id="IPR004358">
    <property type="entry name" value="Sig_transdc_His_kin-like_C"/>
</dbReference>
<dbReference type="CDD" id="cd00082">
    <property type="entry name" value="HisKA"/>
    <property type="match status" value="1"/>
</dbReference>
<evidence type="ECO:0000256" key="1">
    <source>
        <dbReference type="ARBA" id="ARBA00000085"/>
    </source>
</evidence>
<evidence type="ECO:0000256" key="5">
    <source>
        <dbReference type="ARBA" id="ARBA00022553"/>
    </source>
</evidence>
<dbReference type="InterPro" id="IPR003661">
    <property type="entry name" value="HisK_dim/P_dom"/>
</dbReference>
<dbReference type="Gene3D" id="1.10.287.130">
    <property type="match status" value="1"/>
</dbReference>
<keyword evidence="11 12" id="KW-0472">Membrane</keyword>
<dbReference type="Pfam" id="PF02518">
    <property type="entry name" value="HATPase_c"/>
    <property type="match status" value="1"/>
</dbReference>
<dbReference type="STRING" id="1003.SAMN04488541_1003146"/>
<feature type="transmembrane region" description="Helical" evidence="12">
    <location>
        <begin position="49"/>
        <end position="67"/>
    </location>
</feature>
<keyword evidence="12" id="KW-1133">Transmembrane helix</keyword>
<keyword evidence="4" id="KW-1003">Cell membrane</keyword>
<evidence type="ECO:0000256" key="2">
    <source>
        <dbReference type="ARBA" id="ARBA00004236"/>
    </source>
</evidence>
<gene>
    <name evidence="14" type="ORF">SAMN04488541_1003146</name>
</gene>
<evidence type="ECO:0000256" key="12">
    <source>
        <dbReference type="SAM" id="Phobius"/>
    </source>
</evidence>
<dbReference type="FunFam" id="3.30.565.10:FF:000023">
    <property type="entry name" value="PAS domain-containing sensor histidine kinase"/>
    <property type="match status" value="1"/>
</dbReference>
<keyword evidence="10" id="KW-0902">Two-component regulatory system</keyword>
<sequence length="444" mass="50934">MLKSLLSLGISPLIPVTEQRKIRLLNFLCILLVLVQPFAILSYAVQGNIIGETTSIIDIFGGMITLYMQSKQRFRAARLLIFTYYPLSLFFQITILQAPEIQLFWSTALIGIFLLFDEVFLRKLFFIYIGLLAMMSYYYLNYDFQSPFTWEKFASSTVNIFVVLVALLMATYQMLSFFEKNTMYFQRLIEEKNQEILQQNEEILQQSEYLNEMNRLKDRLFSIIAHDLRNPVAALRNTIDILDPQILSSEELEFVKAELSQQFNSMDFTLNNLLAWARGQIRGETIHPEAIDIRAIVESSVKHSLSASGAKNIVIINEIQEHVQIYADLNHFRFILRNLLNNAIKFSEKEGLITIFAIENEHFITIAVKDKGIGISPEKQKQLFSIHSNFSTEGTQGEKGTGLGLILCKEFVEKNGGKIWVESEVGKGSTFYFTLPTVSKEKNT</sequence>
<evidence type="ECO:0000256" key="3">
    <source>
        <dbReference type="ARBA" id="ARBA00012438"/>
    </source>
</evidence>
<keyword evidence="9" id="KW-0067">ATP-binding</keyword>
<keyword evidence="7" id="KW-0547">Nucleotide-binding</keyword>
<dbReference type="OrthoDB" id="1269247at2"/>
<dbReference type="EMBL" id="FONY01000003">
    <property type="protein sequence ID" value="SFE59281.1"/>
    <property type="molecule type" value="Genomic_DNA"/>
</dbReference>
<dbReference type="GO" id="GO:0000155">
    <property type="term" value="F:phosphorelay sensor kinase activity"/>
    <property type="evidence" value="ECO:0007669"/>
    <property type="project" value="InterPro"/>
</dbReference>
<feature type="transmembrane region" description="Helical" evidence="12">
    <location>
        <begin position="24"/>
        <end position="43"/>
    </location>
</feature>
<comment type="subcellular location">
    <subcellularLocation>
        <location evidence="2">Cell membrane</location>
    </subcellularLocation>
</comment>
<dbReference type="SUPFAM" id="SSF47384">
    <property type="entry name" value="Homodimeric domain of signal transducing histidine kinase"/>
    <property type="match status" value="1"/>
</dbReference>
<dbReference type="Pfam" id="PF00512">
    <property type="entry name" value="HisKA"/>
    <property type="match status" value="1"/>
</dbReference>
<proteinExistence type="predicted"/>
<keyword evidence="5" id="KW-0597">Phosphoprotein</keyword>
<dbReference type="SUPFAM" id="SSF55874">
    <property type="entry name" value="ATPase domain of HSP90 chaperone/DNA topoisomerase II/histidine kinase"/>
    <property type="match status" value="1"/>
</dbReference>
<evidence type="ECO:0000313" key="14">
    <source>
        <dbReference type="EMBL" id="SFE59281.1"/>
    </source>
</evidence>
<keyword evidence="6" id="KW-0808">Transferase</keyword>